<dbReference type="SUPFAM" id="SSF53335">
    <property type="entry name" value="S-adenosyl-L-methionine-dependent methyltransferases"/>
    <property type="match status" value="1"/>
</dbReference>
<feature type="domain" description="Methyltransferase type 11" evidence="1">
    <location>
        <begin position="2"/>
        <end position="75"/>
    </location>
</feature>
<dbReference type="InterPro" id="IPR029063">
    <property type="entry name" value="SAM-dependent_MTases_sf"/>
</dbReference>
<dbReference type="AlphaFoldDB" id="X0TM60"/>
<gene>
    <name evidence="2" type="ORF">S01H1_31950</name>
</gene>
<proteinExistence type="predicted"/>
<dbReference type="GO" id="GO:0008757">
    <property type="term" value="F:S-adenosylmethionine-dependent methyltransferase activity"/>
    <property type="evidence" value="ECO:0007669"/>
    <property type="project" value="InterPro"/>
</dbReference>
<dbReference type="EMBL" id="BARS01019749">
    <property type="protein sequence ID" value="GAF94329.1"/>
    <property type="molecule type" value="Genomic_DNA"/>
</dbReference>
<dbReference type="Gene3D" id="3.40.50.150">
    <property type="entry name" value="Vaccinia Virus protein VP39"/>
    <property type="match status" value="1"/>
</dbReference>
<organism evidence="2">
    <name type="scientific">marine sediment metagenome</name>
    <dbReference type="NCBI Taxonomy" id="412755"/>
    <lineage>
        <taxon>unclassified sequences</taxon>
        <taxon>metagenomes</taxon>
        <taxon>ecological metagenomes</taxon>
    </lineage>
</organism>
<reference evidence="2" key="1">
    <citation type="journal article" date="2014" name="Front. Microbiol.">
        <title>High frequency of phylogenetically diverse reductive dehalogenase-homologous genes in deep subseafloor sedimentary metagenomes.</title>
        <authorList>
            <person name="Kawai M."/>
            <person name="Futagami T."/>
            <person name="Toyoda A."/>
            <person name="Takaki Y."/>
            <person name="Nishi S."/>
            <person name="Hori S."/>
            <person name="Arai W."/>
            <person name="Tsubouchi T."/>
            <person name="Morono Y."/>
            <person name="Uchiyama I."/>
            <person name="Ito T."/>
            <person name="Fujiyama A."/>
            <person name="Inagaki F."/>
            <person name="Takami H."/>
        </authorList>
    </citation>
    <scope>NUCLEOTIDE SEQUENCE</scope>
    <source>
        <strain evidence="2">Expedition CK06-06</strain>
    </source>
</reference>
<feature type="non-terminal residue" evidence="2">
    <location>
        <position position="1"/>
    </location>
</feature>
<protein>
    <recommendedName>
        <fullName evidence="1">Methyltransferase type 11 domain-containing protein</fullName>
    </recommendedName>
</protein>
<dbReference type="Pfam" id="PF08241">
    <property type="entry name" value="Methyltransf_11"/>
    <property type="match status" value="1"/>
</dbReference>
<evidence type="ECO:0000313" key="2">
    <source>
        <dbReference type="EMBL" id="GAF94329.1"/>
    </source>
</evidence>
<accession>X0TM60</accession>
<name>X0TM60_9ZZZZ</name>
<sequence length="166" mass="19179">FDPSEKMLQMAKEKLQINNCLERARLIRGVIDDVIETEFDAATAILILQFLHSNEEIQRFITSISTKLKPEAPLILVYMEGSKETNEYSVLNSAWMTQQFRTRNDDQAVIDEFKRRDEEIKYIAQELIESYLDKAGFSKPIKFYQAYLLTGLIAFKKRINIGTCGG</sequence>
<evidence type="ECO:0000259" key="1">
    <source>
        <dbReference type="Pfam" id="PF08241"/>
    </source>
</evidence>
<dbReference type="InterPro" id="IPR013216">
    <property type="entry name" value="Methyltransf_11"/>
</dbReference>
<comment type="caution">
    <text evidence="2">The sequence shown here is derived from an EMBL/GenBank/DDBJ whole genome shotgun (WGS) entry which is preliminary data.</text>
</comment>